<sequence>MEILSRIVKVQKAIKGYVDDMEFMGRLVNEFDLLQRRAQVGNLGSVVIKINKLTAAINKKITGALTVVIQGSGGCEIAIAIWGTILRATYLVSGVANIMFDLGFEPQIKSIIKNICIEDTKIKIYPVALLLLSGARKGHRYFFIQRSKFHPILISIWFQYSDYSYCMIASES</sequence>
<gene>
    <name evidence="1" type="ORF">L1987_04833</name>
</gene>
<name>A0ACB9JU04_9ASTR</name>
<evidence type="ECO:0000313" key="2">
    <source>
        <dbReference type="Proteomes" id="UP001056120"/>
    </source>
</evidence>
<proteinExistence type="predicted"/>
<dbReference type="Proteomes" id="UP001056120">
    <property type="component" value="Linkage Group LG02"/>
</dbReference>
<dbReference type="EMBL" id="CM042019">
    <property type="protein sequence ID" value="KAI3823398.1"/>
    <property type="molecule type" value="Genomic_DNA"/>
</dbReference>
<protein>
    <submittedName>
        <fullName evidence="1">Uncharacterized protein</fullName>
    </submittedName>
</protein>
<keyword evidence="2" id="KW-1185">Reference proteome</keyword>
<comment type="caution">
    <text evidence="1">The sequence shown here is derived from an EMBL/GenBank/DDBJ whole genome shotgun (WGS) entry which is preliminary data.</text>
</comment>
<organism evidence="1 2">
    <name type="scientific">Smallanthus sonchifolius</name>
    <dbReference type="NCBI Taxonomy" id="185202"/>
    <lineage>
        <taxon>Eukaryota</taxon>
        <taxon>Viridiplantae</taxon>
        <taxon>Streptophyta</taxon>
        <taxon>Embryophyta</taxon>
        <taxon>Tracheophyta</taxon>
        <taxon>Spermatophyta</taxon>
        <taxon>Magnoliopsida</taxon>
        <taxon>eudicotyledons</taxon>
        <taxon>Gunneridae</taxon>
        <taxon>Pentapetalae</taxon>
        <taxon>asterids</taxon>
        <taxon>campanulids</taxon>
        <taxon>Asterales</taxon>
        <taxon>Asteraceae</taxon>
        <taxon>Asteroideae</taxon>
        <taxon>Heliantheae alliance</taxon>
        <taxon>Millerieae</taxon>
        <taxon>Smallanthus</taxon>
    </lineage>
</organism>
<reference evidence="2" key="1">
    <citation type="journal article" date="2022" name="Mol. Ecol. Resour.">
        <title>The genomes of chicory, endive, great burdock and yacon provide insights into Asteraceae palaeo-polyploidization history and plant inulin production.</title>
        <authorList>
            <person name="Fan W."/>
            <person name="Wang S."/>
            <person name="Wang H."/>
            <person name="Wang A."/>
            <person name="Jiang F."/>
            <person name="Liu H."/>
            <person name="Zhao H."/>
            <person name="Xu D."/>
            <person name="Zhang Y."/>
        </authorList>
    </citation>
    <scope>NUCLEOTIDE SEQUENCE [LARGE SCALE GENOMIC DNA]</scope>
    <source>
        <strain evidence="2">cv. Yunnan</strain>
    </source>
</reference>
<accession>A0ACB9JU04</accession>
<reference evidence="1 2" key="2">
    <citation type="journal article" date="2022" name="Mol. Ecol. Resour.">
        <title>The genomes of chicory, endive, great burdock and yacon provide insights into Asteraceae paleo-polyploidization history and plant inulin production.</title>
        <authorList>
            <person name="Fan W."/>
            <person name="Wang S."/>
            <person name="Wang H."/>
            <person name="Wang A."/>
            <person name="Jiang F."/>
            <person name="Liu H."/>
            <person name="Zhao H."/>
            <person name="Xu D."/>
            <person name="Zhang Y."/>
        </authorList>
    </citation>
    <scope>NUCLEOTIDE SEQUENCE [LARGE SCALE GENOMIC DNA]</scope>
    <source>
        <strain evidence="2">cv. Yunnan</strain>
        <tissue evidence="1">Leaves</tissue>
    </source>
</reference>
<evidence type="ECO:0000313" key="1">
    <source>
        <dbReference type="EMBL" id="KAI3823398.1"/>
    </source>
</evidence>